<feature type="transmembrane region" description="Helical" evidence="4">
    <location>
        <begin position="12"/>
        <end position="33"/>
    </location>
</feature>
<sequence length="558" mass="60717">MKNLKVSRKLIISYAFVLTLLVICIAVSIGNLVRIRSKVENFYKGPFKVLNAANTVNSNFEAMQKSVFRAISSTDQEIAKQALDNTKVCASKIQEQIPIIQKDFLGDPAIVERLQAALDELAPQRQHVLELALENQKEEAATYMEANNVITIHKAQAELDELIDIADKKADALIVNLRAEQTKFIVMLLALGVASVLVSILFGIYITRSVTRPIKELEAASRQMALGHLKVDIKYISKDELGSLSNSMREMSYKIFYYMDEISKAMQQLAEGNLEIPSYETFQGDFLPVQEALFIVINSLNETMTEINMFSDMVASGSDQVSSGAQVLSEGVISQAGSAEELAVTMSEISQQVSENAENSQSVKEAAGEMAADLLECNQQMQEMKDAMEEINGCATQIRSIIKMINDIAFQTNILALNAAVEAARAGESGRGFSVVAQEVRNLAGKSSEASKSTEVLIQQSLSAVGLGTKIVEKTAASLMNVVNGTDEMIAKINQIAEASKKQAAATEMVSAGIDQISDVVQTNSATAEESAAASEELYGQSQLLKNKVSRFKLHANK</sequence>
<dbReference type="RefSeq" id="WP_109731851.1">
    <property type="nucleotide sequence ID" value="NZ_BAAACK010000003.1"/>
</dbReference>
<dbReference type="PANTHER" id="PTHR43531:SF11">
    <property type="entry name" value="METHYL-ACCEPTING CHEMOTAXIS PROTEIN 3"/>
    <property type="match status" value="1"/>
</dbReference>
<dbReference type="OrthoDB" id="9814363at2"/>
<comment type="caution">
    <text evidence="7">The sequence shown here is derived from an EMBL/GenBank/DDBJ whole genome shotgun (WGS) entry which is preliminary data.</text>
</comment>
<evidence type="ECO:0000313" key="8">
    <source>
        <dbReference type="Proteomes" id="UP000245845"/>
    </source>
</evidence>
<dbReference type="InterPro" id="IPR004089">
    <property type="entry name" value="MCPsignal_dom"/>
</dbReference>
<dbReference type="InterPro" id="IPR003660">
    <property type="entry name" value="HAMP_dom"/>
</dbReference>
<dbReference type="PROSITE" id="PS50111">
    <property type="entry name" value="CHEMOTAXIS_TRANSDUC_2"/>
    <property type="match status" value="1"/>
</dbReference>
<protein>
    <submittedName>
        <fullName evidence="7">Methyl-accepting chemotaxis protein</fullName>
    </submittedName>
</protein>
<organism evidence="7 8">
    <name type="scientific">Faecalicatena orotica</name>
    <dbReference type="NCBI Taxonomy" id="1544"/>
    <lineage>
        <taxon>Bacteria</taxon>
        <taxon>Bacillati</taxon>
        <taxon>Bacillota</taxon>
        <taxon>Clostridia</taxon>
        <taxon>Lachnospirales</taxon>
        <taxon>Lachnospiraceae</taxon>
        <taxon>Faecalicatena</taxon>
    </lineage>
</organism>
<evidence type="ECO:0000256" key="3">
    <source>
        <dbReference type="PROSITE-ProRule" id="PRU00284"/>
    </source>
</evidence>
<dbReference type="EMBL" id="QGDL01000008">
    <property type="protein sequence ID" value="PWJ28674.1"/>
    <property type="molecule type" value="Genomic_DNA"/>
</dbReference>
<dbReference type="CDD" id="cd06225">
    <property type="entry name" value="HAMP"/>
    <property type="match status" value="1"/>
</dbReference>
<dbReference type="Gene3D" id="1.10.287.950">
    <property type="entry name" value="Methyl-accepting chemotaxis protein"/>
    <property type="match status" value="1"/>
</dbReference>
<keyword evidence="8" id="KW-1185">Reference proteome</keyword>
<feature type="domain" description="Methyl-accepting transducer" evidence="5">
    <location>
        <begin position="310"/>
        <end position="539"/>
    </location>
</feature>
<gene>
    <name evidence="7" type="ORF">A8806_108189</name>
</gene>
<keyword evidence="3" id="KW-0807">Transducer</keyword>
<dbReference type="PROSITE" id="PS50885">
    <property type="entry name" value="HAMP"/>
    <property type="match status" value="1"/>
</dbReference>
<dbReference type="SMART" id="SM00304">
    <property type="entry name" value="HAMP"/>
    <property type="match status" value="1"/>
</dbReference>
<dbReference type="Pfam" id="PF00015">
    <property type="entry name" value="MCPsignal"/>
    <property type="match status" value="1"/>
</dbReference>
<dbReference type="PRINTS" id="PR00260">
    <property type="entry name" value="CHEMTRNSDUCR"/>
</dbReference>
<dbReference type="SMART" id="SM00283">
    <property type="entry name" value="MA"/>
    <property type="match status" value="1"/>
</dbReference>
<dbReference type="Proteomes" id="UP000245845">
    <property type="component" value="Unassembled WGS sequence"/>
</dbReference>
<dbReference type="GO" id="GO:0007165">
    <property type="term" value="P:signal transduction"/>
    <property type="evidence" value="ECO:0007669"/>
    <property type="project" value="UniProtKB-KW"/>
</dbReference>
<keyword evidence="4" id="KW-0812">Transmembrane</keyword>
<dbReference type="InterPro" id="IPR024478">
    <property type="entry name" value="HlyB_4HB_MCP"/>
</dbReference>
<dbReference type="InterPro" id="IPR004090">
    <property type="entry name" value="Chemotax_Me-accpt_rcpt"/>
</dbReference>
<dbReference type="InterPro" id="IPR051310">
    <property type="entry name" value="MCP_chemotaxis"/>
</dbReference>
<comment type="similarity">
    <text evidence="2">Belongs to the methyl-accepting chemotaxis (MCP) protein family.</text>
</comment>
<dbReference type="PANTHER" id="PTHR43531">
    <property type="entry name" value="PROTEIN ICFG"/>
    <property type="match status" value="1"/>
</dbReference>
<proteinExistence type="inferred from homology"/>
<dbReference type="GO" id="GO:0005886">
    <property type="term" value="C:plasma membrane"/>
    <property type="evidence" value="ECO:0007669"/>
    <property type="project" value="TreeGrafter"/>
</dbReference>
<keyword evidence="4" id="KW-0472">Membrane</keyword>
<dbReference type="GO" id="GO:0004888">
    <property type="term" value="F:transmembrane signaling receptor activity"/>
    <property type="evidence" value="ECO:0007669"/>
    <property type="project" value="InterPro"/>
</dbReference>
<evidence type="ECO:0000256" key="1">
    <source>
        <dbReference type="ARBA" id="ARBA00022500"/>
    </source>
</evidence>
<dbReference type="SUPFAM" id="SSF58104">
    <property type="entry name" value="Methyl-accepting chemotaxis protein (MCP) signaling domain"/>
    <property type="match status" value="1"/>
</dbReference>
<reference evidence="7 8" key="1">
    <citation type="submission" date="2018-05" db="EMBL/GenBank/DDBJ databases">
        <title>The Hungate 1000. A catalogue of reference genomes from the rumen microbiome.</title>
        <authorList>
            <person name="Kelly W."/>
        </authorList>
    </citation>
    <scope>NUCLEOTIDE SEQUENCE [LARGE SCALE GENOMIC DNA]</scope>
    <source>
        <strain evidence="7 8">NLAE-zl-C242</strain>
    </source>
</reference>
<dbReference type="GO" id="GO:0006935">
    <property type="term" value="P:chemotaxis"/>
    <property type="evidence" value="ECO:0007669"/>
    <property type="project" value="UniProtKB-KW"/>
</dbReference>
<evidence type="ECO:0000259" key="6">
    <source>
        <dbReference type="PROSITE" id="PS50885"/>
    </source>
</evidence>
<accession>A0A2Y9CA80</accession>
<feature type="domain" description="HAMP" evidence="6">
    <location>
        <begin position="208"/>
        <end position="260"/>
    </location>
</feature>
<feature type="transmembrane region" description="Helical" evidence="4">
    <location>
        <begin position="184"/>
        <end position="206"/>
    </location>
</feature>
<dbReference type="Pfam" id="PF12729">
    <property type="entry name" value="4HB_MCP_1"/>
    <property type="match status" value="1"/>
</dbReference>
<evidence type="ECO:0000256" key="2">
    <source>
        <dbReference type="ARBA" id="ARBA00029447"/>
    </source>
</evidence>
<keyword evidence="4" id="KW-1133">Transmembrane helix</keyword>
<dbReference type="Pfam" id="PF00672">
    <property type="entry name" value="HAMP"/>
    <property type="match status" value="1"/>
</dbReference>
<name>A0A2Y9CA80_9FIRM</name>
<evidence type="ECO:0000259" key="5">
    <source>
        <dbReference type="PROSITE" id="PS50111"/>
    </source>
</evidence>
<dbReference type="AlphaFoldDB" id="A0A2Y9CA80"/>
<dbReference type="Gene3D" id="6.10.340.10">
    <property type="match status" value="1"/>
</dbReference>
<evidence type="ECO:0000256" key="4">
    <source>
        <dbReference type="SAM" id="Phobius"/>
    </source>
</evidence>
<evidence type="ECO:0000313" key="7">
    <source>
        <dbReference type="EMBL" id="PWJ28674.1"/>
    </source>
</evidence>
<keyword evidence="1" id="KW-0145">Chemotaxis</keyword>